<keyword evidence="1" id="KW-1185">Reference proteome</keyword>
<sequence>MLLFCGKRVPQYLWGLRATESLALNIASPYHHFLAVLCQPFDFRAVAPLFVSQPYCLIHFFVNPLGHVVQDALAAVLDQRLQNLEAQMNRKAAHTESTINEIRADVRKVLKFKRFTDLNHLIEEATFVEQEILWDGANVVFSPAASVDPLGGFILRRHRWTISAPRRGSQ</sequence>
<dbReference type="Proteomes" id="UP000887565">
    <property type="component" value="Unplaced"/>
</dbReference>
<name>A0A915KHG7_ROMCU</name>
<dbReference type="AlphaFoldDB" id="A0A915KHG7"/>
<accession>A0A915KHG7</accession>
<protein>
    <submittedName>
        <fullName evidence="2">Uncharacterized protein</fullName>
    </submittedName>
</protein>
<evidence type="ECO:0000313" key="2">
    <source>
        <dbReference type="WBParaSite" id="nRc.2.0.1.t37374-RA"/>
    </source>
</evidence>
<reference evidence="2" key="1">
    <citation type="submission" date="2022-11" db="UniProtKB">
        <authorList>
            <consortium name="WormBaseParasite"/>
        </authorList>
    </citation>
    <scope>IDENTIFICATION</scope>
</reference>
<organism evidence="1 2">
    <name type="scientific">Romanomermis culicivorax</name>
    <name type="common">Nematode worm</name>
    <dbReference type="NCBI Taxonomy" id="13658"/>
    <lineage>
        <taxon>Eukaryota</taxon>
        <taxon>Metazoa</taxon>
        <taxon>Ecdysozoa</taxon>
        <taxon>Nematoda</taxon>
        <taxon>Enoplea</taxon>
        <taxon>Dorylaimia</taxon>
        <taxon>Mermithida</taxon>
        <taxon>Mermithoidea</taxon>
        <taxon>Mermithidae</taxon>
        <taxon>Romanomermis</taxon>
    </lineage>
</organism>
<evidence type="ECO:0000313" key="1">
    <source>
        <dbReference type="Proteomes" id="UP000887565"/>
    </source>
</evidence>
<proteinExistence type="predicted"/>
<dbReference type="WBParaSite" id="nRc.2.0.1.t37374-RA">
    <property type="protein sequence ID" value="nRc.2.0.1.t37374-RA"/>
    <property type="gene ID" value="nRc.2.0.1.g37374"/>
</dbReference>